<dbReference type="SUPFAM" id="SSF144083">
    <property type="entry name" value="Magnesium transport protein CorA, transmembrane region"/>
    <property type="match status" value="1"/>
</dbReference>
<evidence type="ECO:0000313" key="8">
    <source>
        <dbReference type="Proteomes" id="UP001596022"/>
    </source>
</evidence>
<dbReference type="Gene3D" id="1.20.58.340">
    <property type="entry name" value="Magnesium transport protein CorA, transmembrane region"/>
    <property type="match status" value="2"/>
</dbReference>
<feature type="transmembrane region" description="Helical" evidence="6">
    <location>
        <begin position="287"/>
        <end position="307"/>
    </location>
</feature>
<feature type="transmembrane region" description="Helical" evidence="6">
    <location>
        <begin position="255"/>
        <end position="275"/>
    </location>
</feature>
<evidence type="ECO:0000256" key="6">
    <source>
        <dbReference type="SAM" id="Phobius"/>
    </source>
</evidence>
<gene>
    <name evidence="7" type="ORF">ACFO4N_07640</name>
</gene>
<comment type="subcellular location">
    <subcellularLocation>
        <location evidence="1">Membrane</location>
        <topology evidence="1">Multi-pass membrane protein</topology>
    </subcellularLocation>
</comment>
<reference evidence="8" key="1">
    <citation type="journal article" date="2019" name="Int. J. Syst. Evol. Microbiol.">
        <title>The Global Catalogue of Microorganisms (GCM) 10K type strain sequencing project: providing services to taxonomists for standard genome sequencing and annotation.</title>
        <authorList>
            <consortium name="The Broad Institute Genomics Platform"/>
            <consortium name="The Broad Institute Genome Sequencing Center for Infectious Disease"/>
            <person name="Wu L."/>
            <person name="Ma J."/>
        </authorList>
    </citation>
    <scope>NUCLEOTIDE SEQUENCE [LARGE SCALE GENOMIC DNA]</scope>
    <source>
        <strain evidence="8">CGMCC 1.16306</strain>
    </source>
</reference>
<evidence type="ECO:0000256" key="3">
    <source>
        <dbReference type="ARBA" id="ARBA00022692"/>
    </source>
</evidence>
<protein>
    <submittedName>
        <fullName evidence="7">Magnesium transporter CorA family protein</fullName>
    </submittedName>
</protein>
<dbReference type="PANTHER" id="PTHR47891">
    <property type="entry name" value="TRANSPORTER-RELATED"/>
    <property type="match status" value="1"/>
</dbReference>
<dbReference type="EMBL" id="JBHSFW010000002">
    <property type="protein sequence ID" value="MFC4618607.1"/>
    <property type="molecule type" value="Genomic_DNA"/>
</dbReference>
<dbReference type="PANTHER" id="PTHR47891:SF2">
    <property type="entry name" value="MAGNESIUM AND COBALT TRANSPORTER"/>
    <property type="match status" value="1"/>
</dbReference>
<evidence type="ECO:0000256" key="5">
    <source>
        <dbReference type="ARBA" id="ARBA00023136"/>
    </source>
</evidence>
<keyword evidence="4 6" id="KW-1133">Transmembrane helix</keyword>
<dbReference type="InterPro" id="IPR045861">
    <property type="entry name" value="CorA_cytoplasmic_dom"/>
</dbReference>
<keyword evidence="5 6" id="KW-0472">Membrane</keyword>
<evidence type="ECO:0000313" key="7">
    <source>
        <dbReference type="EMBL" id="MFC4618607.1"/>
    </source>
</evidence>
<evidence type="ECO:0000256" key="4">
    <source>
        <dbReference type="ARBA" id="ARBA00022989"/>
    </source>
</evidence>
<accession>A0ABV9GJX5</accession>
<comment type="caution">
    <text evidence="7">The sequence shown here is derived from an EMBL/GenBank/DDBJ whole genome shotgun (WGS) entry which is preliminary data.</text>
</comment>
<dbReference type="RefSeq" id="WP_376845649.1">
    <property type="nucleotide sequence ID" value="NZ_JBHSFW010000002.1"/>
</dbReference>
<keyword evidence="3 6" id="KW-0812">Transmembrane</keyword>
<name>A0ABV9GJX5_9BACL</name>
<dbReference type="CDD" id="cd12827">
    <property type="entry name" value="EcCorA_ZntB-like_u2"/>
    <property type="match status" value="1"/>
</dbReference>
<evidence type="ECO:0000256" key="1">
    <source>
        <dbReference type="ARBA" id="ARBA00004141"/>
    </source>
</evidence>
<dbReference type="InterPro" id="IPR047199">
    <property type="entry name" value="CorA-like"/>
</dbReference>
<keyword evidence="8" id="KW-1185">Reference proteome</keyword>
<proteinExistence type="inferred from homology"/>
<dbReference type="Gene3D" id="3.30.460.20">
    <property type="entry name" value="CorA soluble domain-like"/>
    <property type="match status" value="1"/>
</dbReference>
<dbReference type="SUPFAM" id="SSF143865">
    <property type="entry name" value="CorA soluble domain-like"/>
    <property type="match status" value="1"/>
</dbReference>
<sequence>MLNIYLTSADGQFQTINEVKKGCWINLVRPTQEEIEQVVSQTGIPYDFIRDPLDDDERSRIEKEDQFVLTIVDIPVSVADEKDSALYDTIPLGMIVADNCFVTVCLEENPIISQFVQNRMKGFFTYKKTRFMLQILYVMALYYLRYLRQINRRTNEIERELHESMKNKELYSLLSIEKTLVYFLTSLKANNIVLEKILKTNYLKMYEDDTDLLEDVITEIKQAVEMAEIYSNILSGQMDAFASITSNNVNVVMKFLTAITIVISLPTMIASFYGMNVDIPGQNIPHAFLVPLLLSIFIAVVTAVLFWRKKYF</sequence>
<dbReference type="InterPro" id="IPR002523">
    <property type="entry name" value="MgTranspt_CorA/ZnTranspt_ZntB"/>
</dbReference>
<evidence type="ECO:0000256" key="2">
    <source>
        <dbReference type="ARBA" id="ARBA00009765"/>
    </source>
</evidence>
<organism evidence="7 8">
    <name type="scientific">Camelliibacillus cellulosilyticus</name>
    <dbReference type="NCBI Taxonomy" id="2174486"/>
    <lineage>
        <taxon>Bacteria</taxon>
        <taxon>Bacillati</taxon>
        <taxon>Bacillota</taxon>
        <taxon>Bacilli</taxon>
        <taxon>Bacillales</taxon>
        <taxon>Sporolactobacillaceae</taxon>
        <taxon>Camelliibacillus</taxon>
    </lineage>
</organism>
<dbReference type="Pfam" id="PF01544">
    <property type="entry name" value="CorA"/>
    <property type="match status" value="1"/>
</dbReference>
<dbReference type="Proteomes" id="UP001596022">
    <property type="component" value="Unassembled WGS sequence"/>
</dbReference>
<feature type="transmembrane region" description="Helical" evidence="6">
    <location>
        <begin position="131"/>
        <end position="147"/>
    </location>
</feature>
<comment type="similarity">
    <text evidence="2">Belongs to the CorA metal ion transporter (MIT) (TC 1.A.35) family.</text>
</comment>
<dbReference type="InterPro" id="IPR045863">
    <property type="entry name" value="CorA_TM1_TM2"/>
</dbReference>